<keyword evidence="1" id="KW-0175">Coiled coil</keyword>
<gene>
    <name evidence="5" type="ORF">Tco_1055890</name>
</gene>
<evidence type="ECO:0000259" key="3">
    <source>
        <dbReference type="Pfam" id="PF03732"/>
    </source>
</evidence>
<dbReference type="InterPro" id="IPR005162">
    <property type="entry name" value="Retrotrans_gag_dom"/>
</dbReference>
<evidence type="ECO:0000256" key="2">
    <source>
        <dbReference type="SAM" id="MobiDB-lite"/>
    </source>
</evidence>
<evidence type="ECO:0000313" key="5">
    <source>
        <dbReference type="EMBL" id="GJT81548.1"/>
    </source>
</evidence>
<dbReference type="Pfam" id="PF03732">
    <property type="entry name" value="Retrotrans_gag"/>
    <property type="match status" value="1"/>
</dbReference>
<protein>
    <submittedName>
        <fullName evidence="5">MAK10-like protein</fullName>
    </submittedName>
</protein>
<feature type="region of interest" description="Disordered" evidence="2">
    <location>
        <begin position="1"/>
        <end position="21"/>
    </location>
</feature>
<evidence type="ECO:0000313" key="6">
    <source>
        <dbReference type="Proteomes" id="UP001151760"/>
    </source>
</evidence>
<proteinExistence type="predicted"/>
<dbReference type="InterPro" id="IPR058352">
    <property type="entry name" value="DUF8039"/>
</dbReference>
<keyword evidence="6" id="KW-1185">Reference proteome</keyword>
<name>A0ABQ5H3A5_9ASTR</name>
<dbReference type="PANTHER" id="PTHR33018">
    <property type="entry name" value="OS10G0338966 PROTEIN-RELATED"/>
    <property type="match status" value="1"/>
</dbReference>
<organism evidence="5 6">
    <name type="scientific">Tanacetum coccineum</name>
    <dbReference type="NCBI Taxonomy" id="301880"/>
    <lineage>
        <taxon>Eukaryota</taxon>
        <taxon>Viridiplantae</taxon>
        <taxon>Streptophyta</taxon>
        <taxon>Embryophyta</taxon>
        <taxon>Tracheophyta</taxon>
        <taxon>Spermatophyta</taxon>
        <taxon>Magnoliopsida</taxon>
        <taxon>eudicotyledons</taxon>
        <taxon>Gunneridae</taxon>
        <taxon>Pentapetalae</taxon>
        <taxon>asterids</taxon>
        <taxon>campanulids</taxon>
        <taxon>Asterales</taxon>
        <taxon>Asteraceae</taxon>
        <taxon>Asteroideae</taxon>
        <taxon>Anthemideae</taxon>
        <taxon>Anthemidinae</taxon>
        <taxon>Tanacetum</taxon>
    </lineage>
</organism>
<dbReference type="Proteomes" id="UP001151760">
    <property type="component" value="Unassembled WGS sequence"/>
</dbReference>
<dbReference type="Gene3D" id="2.40.70.10">
    <property type="entry name" value="Acid Proteases"/>
    <property type="match status" value="1"/>
</dbReference>
<accession>A0ABQ5H3A5</accession>
<dbReference type="EMBL" id="BQNB010019089">
    <property type="protein sequence ID" value="GJT81548.1"/>
    <property type="molecule type" value="Genomic_DNA"/>
</dbReference>
<dbReference type="Pfam" id="PF26133">
    <property type="entry name" value="DUF8039"/>
    <property type="match status" value="1"/>
</dbReference>
<comment type="caution">
    <text evidence="5">The sequence shown here is derived from an EMBL/GenBank/DDBJ whole genome shotgun (WGS) entry which is preliminary data.</text>
</comment>
<reference evidence="5" key="2">
    <citation type="submission" date="2022-01" db="EMBL/GenBank/DDBJ databases">
        <authorList>
            <person name="Yamashiro T."/>
            <person name="Shiraishi A."/>
            <person name="Satake H."/>
            <person name="Nakayama K."/>
        </authorList>
    </citation>
    <scope>NUCLEOTIDE SEQUENCE</scope>
</reference>
<evidence type="ECO:0000259" key="4">
    <source>
        <dbReference type="Pfam" id="PF26133"/>
    </source>
</evidence>
<feature type="coiled-coil region" evidence="1">
    <location>
        <begin position="735"/>
        <end position="769"/>
    </location>
</feature>
<dbReference type="InterPro" id="IPR004252">
    <property type="entry name" value="Probable_transposase_24"/>
</dbReference>
<feature type="domain" description="Retrotransposon gag" evidence="3">
    <location>
        <begin position="34"/>
        <end position="95"/>
    </location>
</feature>
<feature type="domain" description="DUF8039" evidence="4">
    <location>
        <begin position="845"/>
        <end position="930"/>
    </location>
</feature>
<sequence length="1220" mass="138135">MGDKNPPRTLGDYSRPSHEGYRNTIELPDGNNVDLTTHFLARFFPPGITIKLRNNILIFQQHPGKSLSEAWTRFKDLLQKVHNHGIDLWPKVQILYDHVNFAKRQALDHSTGSKLRDKSVEESWELIENLTLFDYKSWNDLRDLAKLVKAISLPQDAPSTSDRRLIELENQICGGPHDTQICMENSKQAFVNYASSRADEAEDARLSKFEAGFKQQQSNITNKIDTFMKAINDRMMAALSSDTIKNSKLNVNLTSSVSLLEPERALEDEFKDLHLKLPVLEVVAHASIYNAILDKYVENLELGKIEETKNVLGLADGIRLYPVENLKNVEVHVGKLKLLEDFYVIDKEKDPTCPLLVGKGFLATASIIIDYKKAKITVGEGVTRSIFGVKEIGLGHVDTPYWTTLSKRKSYESQPSTNYIGARPTYYLEKDFMKYHLPEELEIARDVELNPFNDVLVFRKMVEFLGAIPINLKENMWESNDLIEKKIDCKKPPKEDGAWHIRIEIIDPDGENFDRTFQSILTTKKLCEKERISSTWNIFMIPKRVTPSIKSYLLEDKEISSVGVFDEHWKGIYVTWAKLKKKRDKDATLQDFDGTLRFTVRGDGVTIPSDTVKSATCKMARSKCLYPHTMGRGGYAHVKEKMIEKKEIEPDEEPLHGTLWLKGRVNKDEDYPDYEIRSVGDKLKETEDKIEKGTLKVDQGTDGITVVLGKEKGGYARGAGSGVTYKRYFDLSRSKQAVDERILLLQSQLDAARRERQEKKLLIQSMSSKMSQTEGLVFLVDIHPVNSSTDEEGETIVVGCDQNDASIRKEMQKRKTVKSVGAKKTTSSIRKDSSSQDSQSKENVSVLPQAIKCRLWHLKKSIIIAEGTIYKSDGKIMLHNKALPKDCYKVSIDKSLVDATFIPDVGNNGCTTVLDAVGGFVAWPKNQVVLDPKATPPSTIQMITGENKTAPKVQTKCKKVYVSSDAMQKEAKMRISQKALVYSKYLRLSSRMLRCKGVTKQIIGVVPKGLALRVVLVDLHSKDESGKGFKLEITILKTNTPYPSRKIRRIRACTQYAVSRRPTRLLVYVYQFILVYALLYATYHSTGSSEADQVDLESGIALHIVIYTSDDLLCSFRKAPRAEAEELQYIQLVKIMEGITLFDSKDRWRWSLEGCGEFTVASVRNLLDANSLPVVSSKTRWIKVVPIKVNIHAWKVKLDILPTRLNISKRGMNIESILCP</sequence>
<reference evidence="5" key="1">
    <citation type="journal article" date="2022" name="Int. J. Mol. Sci.">
        <title>Draft Genome of Tanacetum Coccineum: Genomic Comparison of Closely Related Tanacetum-Family Plants.</title>
        <authorList>
            <person name="Yamashiro T."/>
            <person name="Shiraishi A."/>
            <person name="Nakayama K."/>
            <person name="Satake H."/>
        </authorList>
    </citation>
    <scope>NUCLEOTIDE SEQUENCE</scope>
</reference>
<dbReference type="PANTHER" id="PTHR33018:SF34">
    <property type="entry name" value="OS02G0472350 PROTEIN"/>
    <property type="match status" value="1"/>
</dbReference>
<dbReference type="InterPro" id="IPR021109">
    <property type="entry name" value="Peptidase_aspartic_dom_sf"/>
</dbReference>
<feature type="region of interest" description="Disordered" evidence="2">
    <location>
        <begin position="809"/>
        <end position="841"/>
    </location>
</feature>
<dbReference type="Pfam" id="PF03004">
    <property type="entry name" value="Transposase_24"/>
    <property type="match status" value="1"/>
</dbReference>
<evidence type="ECO:0000256" key="1">
    <source>
        <dbReference type="SAM" id="Coils"/>
    </source>
</evidence>